<organism evidence="1">
    <name type="scientific">viral metagenome</name>
    <dbReference type="NCBI Taxonomy" id="1070528"/>
    <lineage>
        <taxon>unclassified sequences</taxon>
        <taxon>metagenomes</taxon>
        <taxon>organismal metagenomes</taxon>
    </lineage>
</organism>
<proteinExistence type="predicted"/>
<dbReference type="EMBL" id="MN740225">
    <property type="protein sequence ID" value="QHT94545.1"/>
    <property type="molecule type" value="Genomic_DNA"/>
</dbReference>
<accession>A0A6C0IPX0</accession>
<evidence type="ECO:0000313" key="1">
    <source>
        <dbReference type="EMBL" id="QHT94545.1"/>
    </source>
</evidence>
<dbReference type="AlphaFoldDB" id="A0A6C0IPX0"/>
<protein>
    <submittedName>
        <fullName evidence="1">Uncharacterized protein</fullName>
    </submittedName>
</protein>
<name>A0A6C0IPX0_9ZZZZ</name>
<sequence>MKTKSIARCINGETQDNSRVKYTFFNPNSQLPFSGNIRNFYDVKKQCEQADNSTYKFGKSKL</sequence>
<reference evidence="1" key="1">
    <citation type="journal article" date="2020" name="Nature">
        <title>Giant virus diversity and host interactions through global metagenomics.</title>
        <authorList>
            <person name="Schulz F."/>
            <person name="Roux S."/>
            <person name="Paez-Espino D."/>
            <person name="Jungbluth S."/>
            <person name="Walsh D.A."/>
            <person name="Denef V.J."/>
            <person name="McMahon K.D."/>
            <person name="Konstantinidis K.T."/>
            <person name="Eloe-Fadrosh E.A."/>
            <person name="Kyrpides N.C."/>
            <person name="Woyke T."/>
        </authorList>
    </citation>
    <scope>NUCLEOTIDE SEQUENCE</scope>
    <source>
        <strain evidence="1">GVMAG-M-3300024258-28</strain>
    </source>
</reference>